<evidence type="ECO:0000256" key="1">
    <source>
        <dbReference type="ARBA" id="ARBA00010088"/>
    </source>
</evidence>
<dbReference type="Pfam" id="PF00561">
    <property type="entry name" value="Abhydrolase_1"/>
    <property type="match status" value="1"/>
</dbReference>
<keyword evidence="7" id="KW-1185">Reference proteome</keyword>
<evidence type="ECO:0000256" key="3">
    <source>
        <dbReference type="SAM" id="SignalP"/>
    </source>
</evidence>
<gene>
    <name evidence="6" type="ORF">BJX67DRAFT_356738</name>
</gene>
<keyword evidence="3" id="KW-0732">Signal</keyword>
<dbReference type="PANTHER" id="PTHR43248:SF25">
    <property type="entry name" value="AB HYDROLASE-1 DOMAIN-CONTAINING PROTEIN-RELATED"/>
    <property type="match status" value="1"/>
</dbReference>
<dbReference type="RefSeq" id="XP_070884872.1">
    <property type="nucleotide sequence ID" value="XM_071029422.1"/>
</dbReference>
<protein>
    <submittedName>
        <fullName evidence="6">TAP-like protein-domain-containing protein</fullName>
    </submittedName>
</protein>
<accession>A0ABR4LMX3</accession>
<evidence type="ECO:0000259" key="4">
    <source>
        <dbReference type="Pfam" id="PF00561"/>
    </source>
</evidence>
<dbReference type="EMBL" id="JBFXLQ010000028">
    <property type="protein sequence ID" value="KAL2865893.1"/>
    <property type="molecule type" value="Genomic_DNA"/>
</dbReference>
<dbReference type="Gene3D" id="3.40.50.1820">
    <property type="entry name" value="alpha/beta hydrolase"/>
    <property type="match status" value="1"/>
</dbReference>
<dbReference type="SUPFAM" id="SSF53474">
    <property type="entry name" value="alpha/beta-Hydrolases"/>
    <property type="match status" value="1"/>
</dbReference>
<organism evidence="6 7">
    <name type="scientific">Aspergillus lucknowensis</name>
    <dbReference type="NCBI Taxonomy" id="176173"/>
    <lineage>
        <taxon>Eukaryota</taxon>
        <taxon>Fungi</taxon>
        <taxon>Dikarya</taxon>
        <taxon>Ascomycota</taxon>
        <taxon>Pezizomycotina</taxon>
        <taxon>Eurotiomycetes</taxon>
        <taxon>Eurotiomycetidae</taxon>
        <taxon>Eurotiales</taxon>
        <taxon>Aspergillaceae</taxon>
        <taxon>Aspergillus</taxon>
        <taxon>Aspergillus subgen. Nidulantes</taxon>
    </lineage>
</organism>
<feature type="signal peptide" evidence="3">
    <location>
        <begin position="1"/>
        <end position="26"/>
    </location>
</feature>
<dbReference type="Pfam" id="PF08386">
    <property type="entry name" value="Abhydrolase_4"/>
    <property type="match status" value="1"/>
</dbReference>
<reference evidence="6 7" key="1">
    <citation type="submission" date="2024-07" db="EMBL/GenBank/DDBJ databases">
        <title>Section-level genome sequencing and comparative genomics of Aspergillus sections Usti and Cavernicolus.</title>
        <authorList>
            <consortium name="Lawrence Berkeley National Laboratory"/>
            <person name="Nybo J.L."/>
            <person name="Vesth T.C."/>
            <person name="Theobald S."/>
            <person name="Frisvad J.C."/>
            <person name="Larsen T.O."/>
            <person name="Kjaerboelling I."/>
            <person name="Rothschild-Mancinelli K."/>
            <person name="Lyhne E.K."/>
            <person name="Kogle M.E."/>
            <person name="Barry K."/>
            <person name="Clum A."/>
            <person name="Na H."/>
            <person name="Ledsgaard L."/>
            <person name="Lin J."/>
            <person name="Lipzen A."/>
            <person name="Kuo A."/>
            <person name="Riley R."/>
            <person name="Mondo S."/>
            <person name="Labutti K."/>
            <person name="Haridas S."/>
            <person name="Pangalinan J."/>
            <person name="Salamov A.A."/>
            <person name="Simmons B.A."/>
            <person name="Magnuson J.K."/>
            <person name="Chen J."/>
            <person name="Drula E."/>
            <person name="Henrissat B."/>
            <person name="Wiebenga A."/>
            <person name="Lubbers R.J."/>
            <person name="Gomes A.C."/>
            <person name="Macurrencykelacurrency M.R."/>
            <person name="Stajich J."/>
            <person name="Grigoriev I.V."/>
            <person name="Mortensen U.H."/>
            <person name="De Vries R.P."/>
            <person name="Baker S.E."/>
            <person name="Andersen M.R."/>
        </authorList>
    </citation>
    <scope>NUCLEOTIDE SEQUENCE [LARGE SCALE GENOMIC DNA]</scope>
    <source>
        <strain evidence="6 7">CBS 449.75</strain>
    </source>
</reference>
<feature type="domain" description="AB hydrolase-1" evidence="4">
    <location>
        <begin position="94"/>
        <end position="259"/>
    </location>
</feature>
<dbReference type="GeneID" id="98144494"/>
<dbReference type="InterPro" id="IPR029058">
    <property type="entry name" value="AB_hydrolase_fold"/>
</dbReference>
<evidence type="ECO:0000256" key="2">
    <source>
        <dbReference type="ARBA" id="ARBA00022801"/>
    </source>
</evidence>
<dbReference type="InterPro" id="IPR013595">
    <property type="entry name" value="Pept_S33_TAP-like_C"/>
</dbReference>
<comment type="similarity">
    <text evidence="1">Belongs to the peptidase S33 family.</text>
</comment>
<dbReference type="Proteomes" id="UP001610432">
    <property type="component" value="Unassembled WGS sequence"/>
</dbReference>
<feature type="chain" id="PRO_5046972638" evidence="3">
    <location>
        <begin position="27"/>
        <end position="557"/>
    </location>
</feature>
<dbReference type="InterPro" id="IPR000073">
    <property type="entry name" value="AB_hydrolase_1"/>
</dbReference>
<dbReference type="InterPro" id="IPR051601">
    <property type="entry name" value="Serine_prot/Carboxylest_S33"/>
</dbReference>
<comment type="caution">
    <text evidence="6">The sequence shown here is derived from an EMBL/GenBank/DDBJ whole genome shotgun (WGS) entry which is preliminary data.</text>
</comment>
<keyword evidence="2" id="KW-0378">Hydrolase</keyword>
<dbReference type="PANTHER" id="PTHR43248">
    <property type="entry name" value="2-SUCCINYL-6-HYDROXY-2,4-CYCLOHEXADIENE-1-CARBOXYLATE SYNTHASE"/>
    <property type="match status" value="1"/>
</dbReference>
<name>A0ABR4LMX3_9EURO</name>
<evidence type="ECO:0000313" key="7">
    <source>
        <dbReference type="Proteomes" id="UP001610432"/>
    </source>
</evidence>
<feature type="domain" description="Peptidase S33 tripeptidyl aminopeptidase-like C-terminal" evidence="5">
    <location>
        <begin position="433"/>
        <end position="540"/>
    </location>
</feature>
<evidence type="ECO:0000313" key="6">
    <source>
        <dbReference type="EMBL" id="KAL2865893.1"/>
    </source>
</evidence>
<evidence type="ECO:0000259" key="5">
    <source>
        <dbReference type="Pfam" id="PF08386"/>
    </source>
</evidence>
<proteinExistence type="inferred from homology"/>
<sequence length="557" mass="60283">MMCSSTAMKWLAFAATFPSIQVTALSAPQNNSITLDDWSSLSPSPDLRWVPCFENYTCARLQVPLDYGNHSRGNTTIAFIKLPAKTVTKDTQSVLVNPGGPGASGIDAVLSQGIDLAEVVQGKHNVVGFDPRGVGRSGPVVDCWPNHPEGRAQFERLYYPEISNASSTSLGKQFAAADIFGKACTPTVGGSNGTAAFVTTPAVSRDMLSFLKAEQAAIERSDSKLWYYGLSYGTVLGATFAHLFPDKVGRMILDGVIDAEDYYSLGWTSSLYDADRAIASFIESCFDAGQPNCSFWGDSVENIRSRLDSLLQNLKYNPIPISPSDTCPLPMLATYSDLKQLIFQAMYFPLERFSNLATILSSLERGNTTAYAAAVTSGSISANPCNYDPNGTTSTKDINTLIRCTDGASIRKFQNISQFEAYVNILNNQSHFFGEVWPNNANGVACRSLEVSPPSSGRLSSSILDTRHTASPILFVTNEVDPVTPKRGAYKMSSVFPGSVVLTQDLVGHTAFGTGASACVVERIQRYLLQGELPAANTTCPADFRPFQGQSLKRRWP</sequence>